<reference evidence="2 3" key="1">
    <citation type="journal article" date="2022" name="Syst. Appl. Microbiol.">
        <title>Rhodopirellula aestuarii sp. nov., a novel member of the genus Rhodopirellula isolated from brackish sediments collected in the Tagus River estuary, Portugal.</title>
        <authorList>
            <person name="Vitorino I.R."/>
            <person name="Klimek D."/>
            <person name="Calusinska M."/>
            <person name="Lobo-da-Cunha A."/>
            <person name="Vasconcelos V."/>
            <person name="Lage O.M."/>
        </authorList>
    </citation>
    <scope>NUCLEOTIDE SEQUENCE [LARGE SCALE GENOMIC DNA]</scope>
    <source>
        <strain evidence="2 3">ICT_H3.1</strain>
    </source>
</reference>
<dbReference type="PANTHER" id="PTHR30273">
    <property type="entry name" value="PERIPLASMIC SIGNAL SENSOR AND SIGMA FACTOR ACTIVATOR FECR-RELATED"/>
    <property type="match status" value="1"/>
</dbReference>
<dbReference type="PANTHER" id="PTHR30273:SF2">
    <property type="entry name" value="PROTEIN FECR"/>
    <property type="match status" value="1"/>
</dbReference>
<dbReference type="RefSeq" id="WP_250930314.1">
    <property type="nucleotide sequence ID" value="NZ_JAMQBK010000051.1"/>
</dbReference>
<protein>
    <submittedName>
        <fullName evidence="2">FecR family protein</fullName>
    </submittedName>
</protein>
<dbReference type="Pfam" id="PF04773">
    <property type="entry name" value="FecR"/>
    <property type="match status" value="1"/>
</dbReference>
<evidence type="ECO:0000313" key="2">
    <source>
        <dbReference type="EMBL" id="MCM2372679.1"/>
    </source>
</evidence>
<name>A0ABT0U6X6_9BACT</name>
<comment type="caution">
    <text evidence="2">The sequence shown here is derived from an EMBL/GenBank/DDBJ whole genome shotgun (WGS) entry which is preliminary data.</text>
</comment>
<organism evidence="2 3">
    <name type="scientific">Aporhodopirellula aestuarii</name>
    <dbReference type="NCBI Taxonomy" id="2950107"/>
    <lineage>
        <taxon>Bacteria</taxon>
        <taxon>Pseudomonadati</taxon>
        <taxon>Planctomycetota</taxon>
        <taxon>Planctomycetia</taxon>
        <taxon>Pirellulales</taxon>
        <taxon>Pirellulaceae</taxon>
        <taxon>Aporhodopirellula</taxon>
    </lineage>
</organism>
<sequence>MSMPPEESRRFDVIHELVTRQLDGTASEADEQQLHDAVTNDAEMRNGYIRYMQELTHITARLVHPKTPNDFSKSSVLAATTTDQPRVTENSPIIATPPNTGAASNPFSSWMITASVLAASVLLIISFAVQSGVRLGEEHDIPFDAGRQLAASDSPKSLDGIEVATLTECINVKWDSKRNAVEELSRVAVGQKLELREGRIKLVFDTGVEALVLAPCLLKLQDRNRVYCTYGRITAKASEGGKGFEIETPVARVTDLGTEFGIAISDTGETEVAVFEGEVDVELGSANQRSLPGRIAKKEHLVQGQATLVDHQGQSRRVFSIDNQRMPGVRDLAPLHHDQPVISAVRDNISERQPESRMFYRIVHAGLREDSRAFIDREHQWNGIAPEGMPRELLGADYVMPFNDDKFVGDLRVQVSIARPSTVYIFFDNNTQPPEWLTSEFVDTGLRIGLDEGANRFKPKKKVAVGPAASIDNTFSIWKRFVDNPQEIELGSFERPTDFKRSYNMYGIAAVARSKP</sequence>
<dbReference type="Gene3D" id="2.60.120.1440">
    <property type="match status" value="1"/>
</dbReference>
<keyword evidence="3" id="KW-1185">Reference proteome</keyword>
<accession>A0ABT0U6X6</accession>
<dbReference type="InterPro" id="IPR006860">
    <property type="entry name" value="FecR"/>
</dbReference>
<feature type="domain" description="FecR protein" evidence="1">
    <location>
        <begin position="222"/>
        <end position="279"/>
    </location>
</feature>
<proteinExistence type="predicted"/>
<evidence type="ECO:0000259" key="1">
    <source>
        <dbReference type="Pfam" id="PF04773"/>
    </source>
</evidence>
<dbReference type="Proteomes" id="UP001202961">
    <property type="component" value="Unassembled WGS sequence"/>
</dbReference>
<gene>
    <name evidence="2" type="ORF">NB063_18865</name>
</gene>
<evidence type="ECO:0000313" key="3">
    <source>
        <dbReference type="Proteomes" id="UP001202961"/>
    </source>
</evidence>
<dbReference type="EMBL" id="JAMQBK010000051">
    <property type="protein sequence ID" value="MCM2372679.1"/>
    <property type="molecule type" value="Genomic_DNA"/>
</dbReference>
<dbReference type="InterPro" id="IPR012373">
    <property type="entry name" value="Ferrdict_sens_TM"/>
</dbReference>